<dbReference type="AlphaFoldDB" id="S3E3G9"/>
<evidence type="ECO:0000256" key="1">
    <source>
        <dbReference type="SAM" id="MobiDB-lite"/>
    </source>
</evidence>
<dbReference type="EMBL" id="KE145358">
    <property type="protein sequence ID" value="EPE32988.1"/>
    <property type="molecule type" value="Genomic_DNA"/>
</dbReference>
<evidence type="ECO:0000313" key="2">
    <source>
        <dbReference type="EMBL" id="EPE32988.1"/>
    </source>
</evidence>
<dbReference type="OrthoDB" id="10286245at2759"/>
<reference evidence="2 3" key="1">
    <citation type="journal article" date="2013" name="BMC Genomics">
        <title>Genomics-driven discovery of the pneumocandin biosynthetic gene cluster in the fungus Glarea lozoyensis.</title>
        <authorList>
            <person name="Chen L."/>
            <person name="Yue Q."/>
            <person name="Zhang X."/>
            <person name="Xiang M."/>
            <person name="Wang C."/>
            <person name="Li S."/>
            <person name="Che Y."/>
            <person name="Ortiz-Lopez F.J."/>
            <person name="Bills G.F."/>
            <person name="Liu X."/>
            <person name="An Z."/>
        </authorList>
    </citation>
    <scope>NUCLEOTIDE SEQUENCE [LARGE SCALE GENOMIC DNA]</scope>
    <source>
        <strain evidence="3">ATCC 20868 / MF5171</strain>
    </source>
</reference>
<dbReference type="KEGG" id="glz:GLAREA_06000"/>
<accession>S3E3G9</accession>
<gene>
    <name evidence="2" type="ORF">GLAREA_06000</name>
</gene>
<dbReference type="RefSeq" id="XP_008079605.1">
    <property type="nucleotide sequence ID" value="XM_008081414.1"/>
</dbReference>
<name>S3E3G9_GLAL2</name>
<keyword evidence="3" id="KW-1185">Reference proteome</keyword>
<sequence>MVHLIPSFYNYRLSPPPTLNPKSSSQIVNMPVSKKTKSTKKLIYNSATKDFKVISEEEFNRLPTTPDEVNFIPGKKSANIEVPGSFEAPYPGAPSDSETPKRKTIHVPVWLRPVIEWENITTVYVL</sequence>
<dbReference type="Proteomes" id="UP000016922">
    <property type="component" value="Unassembled WGS sequence"/>
</dbReference>
<dbReference type="HOGENOM" id="CLU_162148_0_0_1"/>
<dbReference type="GeneID" id="19465054"/>
<protein>
    <submittedName>
        <fullName evidence="2">Uncharacterized protein</fullName>
    </submittedName>
</protein>
<feature type="region of interest" description="Disordered" evidence="1">
    <location>
        <begin position="83"/>
        <end position="102"/>
    </location>
</feature>
<evidence type="ECO:0000313" key="3">
    <source>
        <dbReference type="Proteomes" id="UP000016922"/>
    </source>
</evidence>
<proteinExistence type="predicted"/>
<organism evidence="2 3">
    <name type="scientific">Glarea lozoyensis (strain ATCC 20868 / MF5171)</name>
    <dbReference type="NCBI Taxonomy" id="1116229"/>
    <lineage>
        <taxon>Eukaryota</taxon>
        <taxon>Fungi</taxon>
        <taxon>Dikarya</taxon>
        <taxon>Ascomycota</taxon>
        <taxon>Pezizomycotina</taxon>
        <taxon>Leotiomycetes</taxon>
        <taxon>Helotiales</taxon>
        <taxon>Helotiaceae</taxon>
        <taxon>Glarea</taxon>
    </lineage>
</organism>